<dbReference type="InterPro" id="IPR000873">
    <property type="entry name" value="AMP-dep_synth/lig_dom"/>
</dbReference>
<evidence type="ECO:0000256" key="3">
    <source>
        <dbReference type="ARBA" id="ARBA00022553"/>
    </source>
</evidence>
<dbReference type="InterPro" id="IPR010080">
    <property type="entry name" value="Thioester_reductase-like_dom"/>
</dbReference>
<dbReference type="InterPro" id="IPR009081">
    <property type="entry name" value="PP-bd_ACP"/>
</dbReference>
<dbReference type="EMBL" id="JACJTQ010000001">
    <property type="protein sequence ID" value="MBD2690356.1"/>
    <property type="molecule type" value="Genomic_DNA"/>
</dbReference>
<dbReference type="InterPro" id="IPR020806">
    <property type="entry name" value="PKS_PP-bd"/>
</dbReference>
<keyword evidence="3" id="KW-0597">Phosphoprotein</keyword>
<dbReference type="Pfam" id="PF07993">
    <property type="entry name" value="NAD_binding_4"/>
    <property type="match status" value="1"/>
</dbReference>
<organism evidence="6 7">
    <name type="scientific">Anabaena catenula FACHB-362</name>
    <dbReference type="NCBI Taxonomy" id="2692877"/>
    <lineage>
        <taxon>Bacteria</taxon>
        <taxon>Bacillati</taxon>
        <taxon>Cyanobacteriota</taxon>
        <taxon>Cyanophyceae</taxon>
        <taxon>Nostocales</taxon>
        <taxon>Nostocaceae</taxon>
        <taxon>Anabaena</taxon>
    </lineage>
</organism>
<dbReference type="Gene3D" id="3.40.50.12780">
    <property type="entry name" value="N-terminal domain of ligase-like"/>
    <property type="match status" value="1"/>
</dbReference>
<accession>A0ABR8IZZ8</accession>
<dbReference type="Proteomes" id="UP000660381">
    <property type="component" value="Unassembled WGS sequence"/>
</dbReference>
<dbReference type="Pfam" id="PF13193">
    <property type="entry name" value="AMP-binding_C"/>
    <property type="match status" value="1"/>
</dbReference>
<dbReference type="Gene3D" id="3.40.50.720">
    <property type="entry name" value="NAD(P)-binding Rossmann-like Domain"/>
    <property type="match status" value="1"/>
</dbReference>
<dbReference type="SUPFAM" id="SSF56801">
    <property type="entry name" value="Acetyl-CoA synthetase-like"/>
    <property type="match status" value="1"/>
</dbReference>
<feature type="domain" description="Carrier" evidence="5">
    <location>
        <begin position="549"/>
        <end position="624"/>
    </location>
</feature>
<dbReference type="InterPro" id="IPR020845">
    <property type="entry name" value="AMP-binding_CS"/>
</dbReference>
<dbReference type="PANTHER" id="PTHR24096">
    <property type="entry name" value="LONG-CHAIN-FATTY-ACID--COA LIGASE"/>
    <property type="match status" value="1"/>
</dbReference>
<dbReference type="InterPro" id="IPR036736">
    <property type="entry name" value="ACP-like_sf"/>
</dbReference>
<comment type="similarity">
    <text evidence="1">Belongs to the ATP-dependent AMP-binding enzyme family.</text>
</comment>
<dbReference type="InterPro" id="IPR045851">
    <property type="entry name" value="AMP-bd_C_sf"/>
</dbReference>
<dbReference type="Pfam" id="PF00501">
    <property type="entry name" value="AMP-binding"/>
    <property type="match status" value="1"/>
</dbReference>
<dbReference type="InterPro" id="IPR025110">
    <property type="entry name" value="AMP-bd_C"/>
</dbReference>
<dbReference type="Gene3D" id="1.10.1200.10">
    <property type="entry name" value="ACP-like"/>
    <property type="match status" value="1"/>
</dbReference>
<dbReference type="Gene3D" id="3.30.300.30">
    <property type="match status" value="1"/>
</dbReference>
<dbReference type="SMART" id="SM00823">
    <property type="entry name" value="PKS_PP"/>
    <property type="match status" value="1"/>
</dbReference>
<evidence type="ECO:0000256" key="4">
    <source>
        <dbReference type="ARBA" id="ARBA00022598"/>
    </source>
</evidence>
<evidence type="ECO:0000313" key="6">
    <source>
        <dbReference type="EMBL" id="MBD2690356.1"/>
    </source>
</evidence>
<keyword evidence="2" id="KW-0596">Phosphopantetheine</keyword>
<dbReference type="SUPFAM" id="SSF51735">
    <property type="entry name" value="NAD(P)-binding Rossmann-fold domains"/>
    <property type="match status" value="1"/>
</dbReference>
<dbReference type="PROSITE" id="PS00455">
    <property type="entry name" value="AMP_BINDING"/>
    <property type="match status" value="1"/>
</dbReference>
<dbReference type="CDD" id="cd05235">
    <property type="entry name" value="SDR_e1"/>
    <property type="match status" value="1"/>
</dbReference>
<dbReference type="RefSeq" id="WP_190904962.1">
    <property type="nucleotide sequence ID" value="NZ_JACJTQ010000001.1"/>
</dbReference>
<evidence type="ECO:0000259" key="5">
    <source>
        <dbReference type="PROSITE" id="PS50075"/>
    </source>
</evidence>
<evidence type="ECO:0000313" key="7">
    <source>
        <dbReference type="Proteomes" id="UP000660381"/>
    </source>
</evidence>
<keyword evidence="7" id="KW-1185">Reference proteome</keyword>
<proteinExistence type="inferred from homology"/>
<dbReference type="Pfam" id="PF00550">
    <property type="entry name" value="PP-binding"/>
    <property type="match status" value="1"/>
</dbReference>
<dbReference type="SUPFAM" id="SSF47336">
    <property type="entry name" value="ACP-like"/>
    <property type="match status" value="1"/>
</dbReference>
<name>A0ABR8IZZ8_9NOST</name>
<dbReference type="InterPro" id="IPR036291">
    <property type="entry name" value="NAD(P)-bd_dom_sf"/>
</dbReference>
<reference evidence="6 7" key="1">
    <citation type="journal article" date="2020" name="ISME J.">
        <title>Comparative genomics reveals insights into cyanobacterial evolution and habitat adaptation.</title>
        <authorList>
            <person name="Chen M.Y."/>
            <person name="Teng W.K."/>
            <person name="Zhao L."/>
            <person name="Hu C.X."/>
            <person name="Zhou Y.K."/>
            <person name="Han B.P."/>
            <person name="Song L.R."/>
            <person name="Shu W.S."/>
        </authorList>
    </citation>
    <scope>NUCLEOTIDE SEQUENCE [LARGE SCALE GENOMIC DNA]</scope>
    <source>
        <strain evidence="6 7">FACHB-362</strain>
    </source>
</reference>
<dbReference type="PANTHER" id="PTHR24096:SF149">
    <property type="entry name" value="AMP-BINDING DOMAIN-CONTAINING PROTEIN-RELATED"/>
    <property type="match status" value="1"/>
</dbReference>
<dbReference type="NCBIfam" id="TIGR01746">
    <property type="entry name" value="Thioester-redct"/>
    <property type="match status" value="1"/>
</dbReference>
<evidence type="ECO:0000256" key="2">
    <source>
        <dbReference type="ARBA" id="ARBA00022450"/>
    </source>
</evidence>
<sequence length="1037" mass="115252">MIFDSPYPDTRIPEQPLTKFVLQRAVELADKAAFIEGQSDRIITYGELADSIRRVAAGLTARGFSKGDIFAIYSPNLPEYAIAFHAVVSLGGVVATVNPSYTTQELIYQLNDTGAKYILTTPGLLNQALEAVEQSQVKEVFVFGDAIGATSFSVLLQSEGEAPPVQINPKEDLMVLLYSGGTTGLPKGVMHTHYTFGANFYQFQNCELITEDDRLIGVLPFFHAYGMLMMNYCLARGATIVTMQGFDLETFLSLIQQHQITRIHVVPPMLLALAKQSLVEKYDLSSLQVLTSAAAPLSRELIAECEQRLPHCIIKQIYGTTETCVSLNAPDESYKSKPGSVGKSISGVECQIVDVDSQKPLTANQSGELWIRGSQVMTGYLNNPEATLKAIDQDGWYHSGDIVYADEDGYIYIVDRIKELIKCNGYGVAPAELEAVLLTHPSVVDACVIKSPHPTSGEVPKAFVVLKSAATPEQIMEFVAGQVASYKRIRRLEIVDKIPKSTTGKILRRLLVEQELLKIEEQSKNEQPLTQRVEFLQQLDDTSATQRQELLITYIQEQIVKVLEIDSSQHPDPEKPLNELRLDSLMNIDLKNRIDTELGVNIPIEIFLSNFNISQLANLLLQQLATKNTFVSESSSTDLATDLNSEAVLDSTIFPEYPSDLFVSDPTAIFLTGATGFLGAFLLQELLLKTQANIYCLVRSADSESGKMRIQKNLESYGIWNEDLSTRIIPVLGDLSQPLLGLSSADFQKMSSLIDVIYHNAAWINYVYPYSALKPSNVLGTQEILRLASQTKTKPVHYISTIAVFESPVYWGKVVTESDPLAHSEGMKLAYSQSKWVAEKLMMIANKRGIPVSIYRPPFISGHSQTGAWYKDDVICRTIKGCIQMGSMTDITDRLDLAPVDYLSQSIVYLSQQKDSVGKAFHLNNPQPGSWSELTDFIGSFGYPIQHIAYQDWQIQLNNAVRSRENPLYHLLPFFLKKLPQEQPAISHKHQPLIDPQLSCSATLRALNGSSISCPPVNKELLNTYFSYFIRSGWLDS</sequence>
<dbReference type="InterPro" id="IPR013120">
    <property type="entry name" value="FAR_NAD-bd"/>
</dbReference>
<evidence type="ECO:0000256" key="1">
    <source>
        <dbReference type="ARBA" id="ARBA00006432"/>
    </source>
</evidence>
<comment type="caution">
    <text evidence="6">The sequence shown here is derived from an EMBL/GenBank/DDBJ whole genome shotgun (WGS) entry which is preliminary data.</text>
</comment>
<keyword evidence="4" id="KW-0436">Ligase</keyword>
<dbReference type="InterPro" id="IPR042099">
    <property type="entry name" value="ANL_N_sf"/>
</dbReference>
<dbReference type="PROSITE" id="PS50075">
    <property type="entry name" value="CARRIER"/>
    <property type="match status" value="1"/>
</dbReference>
<protein>
    <submittedName>
        <fullName evidence="6">Thioester reductase domain-containing protein</fullName>
    </submittedName>
</protein>
<gene>
    <name evidence="6" type="ORF">H6G68_01095</name>
</gene>